<keyword evidence="3" id="KW-0645">Protease</keyword>
<feature type="transmembrane region" description="Helical" evidence="2">
    <location>
        <begin position="73"/>
        <end position="90"/>
    </location>
</feature>
<dbReference type="RefSeq" id="WP_078921946.1">
    <property type="nucleotide sequence ID" value="NZ_FUYB01000005.1"/>
</dbReference>
<organism evidence="3 4">
    <name type="scientific">Thiothrix eikelboomii</name>
    <dbReference type="NCBI Taxonomy" id="92487"/>
    <lineage>
        <taxon>Bacteria</taxon>
        <taxon>Pseudomonadati</taxon>
        <taxon>Pseudomonadota</taxon>
        <taxon>Gammaproteobacteria</taxon>
        <taxon>Thiotrichales</taxon>
        <taxon>Thiotrichaceae</taxon>
        <taxon>Thiothrix</taxon>
    </lineage>
</organism>
<reference evidence="3 4" key="1">
    <citation type="submission" date="2017-02" db="EMBL/GenBank/DDBJ databases">
        <authorList>
            <person name="Peterson S.W."/>
        </authorList>
    </citation>
    <scope>NUCLEOTIDE SEQUENCE [LARGE SCALE GENOMIC DNA]</scope>
    <source>
        <strain evidence="3 4">ATCC 49788</strain>
    </source>
</reference>
<dbReference type="Proteomes" id="UP000190460">
    <property type="component" value="Unassembled WGS sequence"/>
</dbReference>
<dbReference type="EMBL" id="FUYB01000005">
    <property type="protein sequence ID" value="SKA75071.1"/>
    <property type="molecule type" value="Genomic_DNA"/>
</dbReference>
<keyword evidence="3" id="KW-0378">Hydrolase</keyword>
<dbReference type="GO" id="GO:0008233">
    <property type="term" value="F:peptidase activity"/>
    <property type="evidence" value="ECO:0007669"/>
    <property type="project" value="UniProtKB-KW"/>
</dbReference>
<feature type="region of interest" description="Disordered" evidence="1">
    <location>
        <begin position="1"/>
        <end position="23"/>
    </location>
</feature>
<evidence type="ECO:0000256" key="2">
    <source>
        <dbReference type="SAM" id="Phobius"/>
    </source>
</evidence>
<name>A0A1T4WEJ6_9GAMM</name>
<dbReference type="AlphaFoldDB" id="A0A1T4WEJ6"/>
<evidence type="ECO:0000313" key="4">
    <source>
        <dbReference type="Proteomes" id="UP000190460"/>
    </source>
</evidence>
<gene>
    <name evidence="3" type="ORF">SAMN02745130_01469</name>
</gene>
<evidence type="ECO:0000313" key="3">
    <source>
        <dbReference type="EMBL" id="SKA75071.1"/>
    </source>
</evidence>
<feature type="compositionally biased region" description="Polar residues" evidence="1">
    <location>
        <begin position="1"/>
        <end position="15"/>
    </location>
</feature>
<keyword evidence="2" id="KW-0472">Membrane</keyword>
<dbReference type="OrthoDB" id="9810336at2"/>
<accession>A0A1T4WEJ6</accession>
<sequence length="194" mass="21782">METQEQQTASVNRDNANTKDGNKASQLFTSTLDRIRSGELKARLHYFLFQQTQQAKESDSLLSKYKRRLLDDWQLWLGLGMCLTAVMMFASPQKTWLWQLPLILLSVVLAPLIFEIPAALNSLFGHTEHQHLVGKVISLTRPIIERRGQTILEGREWLVSGPDCPIGAEVKIVTLDAKTLYVVPLSGLKRAGGV</sequence>
<protein>
    <submittedName>
        <fullName evidence="3">Membrane protein implicated in regulation of membrane protease activity</fullName>
    </submittedName>
</protein>
<feature type="transmembrane region" description="Helical" evidence="2">
    <location>
        <begin position="96"/>
        <end position="114"/>
    </location>
</feature>
<keyword evidence="2" id="KW-0812">Transmembrane</keyword>
<evidence type="ECO:0000256" key="1">
    <source>
        <dbReference type="SAM" id="MobiDB-lite"/>
    </source>
</evidence>
<dbReference type="STRING" id="92487.SAMN02745130_01469"/>
<dbReference type="GO" id="GO:0006508">
    <property type="term" value="P:proteolysis"/>
    <property type="evidence" value="ECO:0007669"/>
    <property type="project" value="UniProtKB-KW"/>
</dbReference>
<keyword evidence="2" id="KW-1133">Transmembrane helix</keyword>
<keyword evidence="4" id="KW-1185">Reference proteome</keyword>
<proteinExistence type="predicted"/>